<proteinExistence type="predicted"/>
<reference evidence="1" key="1">
    <citation type="submission" date="2014-11" db="EMBL/GenBank/DDBJ databases">
        <authorList>
            <person name="Amaro Gonzalez C."/>
        </authorList>
    </citation>
    <scope>NUCLEOTIDE SEQUENCE</scope>
</reference>
<dbReference type="EMBL" id="GBXM01061312">
    <property type="protein sequence ID" value="JAH47265.1"/>
    <property type="molecule type" value="Transcribed_RNA"/>
</dbReference>
<accession>A0A0E9T2W5</accession>
<reference evidence="1" key="2">
    <citation type="journal article" date="2015" name="Fish Shellfish Immunol.">
        <title>Early steps in the European eel (Anguilla anguilla)-Vibrio vulnificus interaction in the gills: Role of the RtxA13 toxin.</title>
        <authorList>
            <person name="Callol A."/>
            <person name="Pajuelo D."/>
            <person name="Ebbesson L."/>
            <person name="Teles M."/>
            <person name="MacKenzie S."/>
            <person name="Amaro C."/>
        </authorList>
    </citation>
    <scope>NUCLEOTIDE SEQUENCE</scope>
</reference>
<organism evidence="1">
    <name type="scientific">Anguilla anguilla</name>
    <name type="common">European freshwater eel</name>
    <name type="synonym">Muraena anguilla</name>
    <dbReference type="NCBI Taxonomy" id="7936"/>
    <lineage>
        <taxon>Eukaryota</taxon>
        <taxon>Metazoa</taxon>
        <taxon>Chordata</taxon>
        <taxon>Craniata</taxon>
        <taxon>Vertebrata</taxon>
        <taxon>Euteleostomi</taxon>
        <taxon>Actinopterygii</taxon>
        <taxon>Neopterygii</taxon>
        <taxon>Teleostei</taxon>
        <taxon>Anguilliformes</taxon>
        <taxon>Anguillidae</taxon>
        <taxon>Anguilla</taxon>
    </lineage>
</organism>
<dbReference type="AlphaFoldDB" id="A0A0E9T2W5"/>
<name>A0A0E9T2W5_ANGAN</name>
<evidence type="ECO:0000313" key="1">
    <source>
        <dbReference type="EMBL" id="JAH47265.1"/>
    </source>
</evidence>
<protein>
    <submittedName>
        <fullName evidence="1">Uncharacterized protein</fullName>
    </submittedName>
</protein>
<sequence length="37" mass="4244">MLRHFQFSLPSVHKSGKSIIYTITCRKNFTGLKGFVT</sequence>